<dbReference type="GeneID" id="5492316"/>
<evidence type="ECO:0000313" key="1">
    <source>
        <dbReference type="EMBL" id="EDO00189.1"/>
    </source>
</evidence>
<protein>
    <submittedName>
        <fullName evidence="1">Uncharacterized protein</fullName>
    </submittedName>
</protein>
<name>A7ECL0_SCLS1</name>
<reference evidence="2" key="1">
    <citation type="journal article" date="2011" name="PLoS Genet.">
        <title>Genomic analysis of the necrotrophic fungal pathogens Sclerotinia sclerotiorum and Botrytis cinerea.</title>
        <authorList>
            <person name="Amselem J."/>
            <person name="Cuomo C.A."/>
            <person name="van Kan J.A."/>
            <person name="Viaud M."/>
            <person name="Benito E.P."/>
            <person name="Couloux A."/>
            <person name="Coutinho P.M."/>
            <person name="de Vries R.P."/>
            <person name="Dyer P.S."/>
            <person name="Fillinger S."/>
            <person name="Fournier E."/>
            <person name="Gout L."/>
            <person name="Hahn M."/>
            <person name="Kohn L."/>
            <person name="Lapalu N."/>
            <person name="Plummer K.M."/>
            <person name="Pradier J.M."/>
            <person name="Quevillon E."/>
            <person name="Sharon A."/>
            <person name="Simon A."/>
            <person name="ten Have A."/>
            <person name="Tudzynski B."/>
            <person name="Tudzynski P."/>
            <person name="Wincker P."/>
            <person name="Andrew M."/>
            <person name="Anthouard V."/>
            <person name="Beever R.E."/>
            <person name="Beffa R."/>
            <person name="Benoit I."/>
            <person name="Bouzid O."/>
            <person name="Brault B."/>
            <person name="Chen Z."/>
            <person name="Choquer M."/>
            <person name="Collemare J."/>
            <person name="Cotton P."/>
            <person name="Danchin E.G."/>
            <person name="Da Silva C."/>
            <person name="Gautier A."/>
            <person name="Giraud C."/>
            <person name="Giraud T."/>
            <person name="Gonzalez C."/>
            <person name="Grossetete S."/>
            <person name="Guldener U."/>
            <person name="Henrissat B."/>
            <person name="Howlett B.J."/>
            <person name="Kodira C."/>
            <person name="Kretschmer M."/>
            <person name="Lappartient A."/>
            <person name="Leroch M."/>
            <person name="Levis C."/>
            <person name="Mauceli E."/>
            <person name="Neuveglise C."/>
            <person name="Oeser B."/>
            <person name="Pearson M."/>
            <person name="Poulain J."/>
            <person name="Poussereau N."/>
            <person name="Quesneville H."/>
            <person name="Rascle C."/>
            <person name="Schumacher J."/>
            <person name="Segurens B."/>
            <person name="Sexton A."/>
            <person name="Silva E."/>
            <person name="Sirven C."/>
            <person name="Soanes D.M."/>
            <person name="Talbot N.J."/>
            <person name="Templeton M."/>
            <person name="Yandava C."/>
            <person name="Yarden O."/>
            <person name="Zeng Q."/>
            <person name="Rollins J.A."/>
            <person name="Lebrun M.H."/>
            <person name="Dickman M."/>
        </authorList>
    </citation>
    <scope>NUCLEOTIDE SEQUENCE [LARGE SCALE GENOMIC DNA]</scope>
    <source>
        <strain evidence="2">ATCC 18683 / 1980 / Ss-1</strain>
    </source>
</reference>
<accession>A7ECL0</accession>
<dbReference type="HOGENOM" id="CLU_2777448_0_0_1"/>
<gene>
    <name evidence="1" type="ORF">SS1G_03049</name>
</gene>
<evidence type="ECO:0000313" key="2">
    <source>
        <dbReference type="Proteomes" id="UP000001312"/>
    </source>
</evidence>
<dbReference type="EMBL" id="CH476623">
    <property type="protein sequence ID" value="EDO00189.1"/>
    <property type="molecule type" value="Genomic_DNA"/>
</dbReference>
<dbReference type="Proteomes" id="UP000001312">
    <property type="component" value="Unassembled WGS sequence"/>
</dbReference>
<proteinExistence type="predicted"/>
<dbReference type="RefSeq" id="XP_001596826.1">
    <property type="nucleotide sequence ID" value="XM_001596776.1"/>
</dbReference>
<organism evidence="1 2">
    <name type="scientific">Sclerotinia sclerotiorum (strain ATCC 18683 / 1980 / Ss-1)</name>
    <name type="common">White mold</name>
    <name type="synonym">Whetzelinia sclerotiorum</name>
    <dbReference type="NCBI Taxonomy" id="665079"/>
    <lineage>
        <taxon>Eukaryota</taxon>
        <taxon>Fungi</taxon>
        <taxon>Dikarya</taxon>
        <taxon>Ascomycota</taxon>
        <taxon>Pezizomycotina</taxon>
        <taxon>Leotiomycetes</taxon>
        <taxon>Helotiales</taxon>
        <taxon>Sclerotiniaceae</taxon>
        <taxon>Sclerotinia</taxon>
    </lineage>
</organism>
<sequence length="69" mass="7559">MSARDGGSHRDGRSIGSRSASLVFGALLERAWCILEIQTAKLVIAFKVLIPEITISLPLQTILRHTKTN</sequence>
<dbReference type="InParanoid" id="A7ECL0"/>
<keyword evidence="2" id="KW-1185">Reference proteome</keyword>
<dbReference type="AlphaFoldDB" id="A7ECL0"/>
<dbReference type="KEGG" id="ssl:SS1G_03049"/>